<reference evidence="1" key="1">
    <citation type="journal article" date="2015" name="Nature">
        <title>Complex archaea that bridge the gap between prokaryotes and eukaryotes.</title>
        <authorList>
            <person name="Spang A."/>
            <person name="Saw J.H."/>
            <person name="Jorgensen S.L."/>
            <person name="Zaremba-Niedzwiedzka K."/>
            <person name="Martijn J."/>
            <person name="Lind A.E."/>
            <person name="van Eijk R."/>
            <person name="Schleper C."/>
            <person name="Guy L."/>
            <person name="Ettema T.J."/>
        </authorList>
    </citation>
    <scope>NUCLEOTIDE SEQUENCE</scope>
</reference>
<sequence length="36" mass="4103">MFLHHVRIHADLFGRKGQFLIVAVQLNTPTITDLIS</sequence>
<dbReference type="EMBL" id="LAZR01017048">
    <property type="protein sequence ID" value="KKM02007.1"/>
    <property type="molecule type" value="Genomic_DNA"/>
</dbReference>
<organism evidence="1">
    <name type="scientific">marine sediment metagenome</name>
    <dbReference type="NCBI Taxonomy" id="412755"/>
    <lineage>
        <taxon>unclassified sequences</taxon>
        <taxon>metagenomes</taxon>
        <taxon>ecological metagenomes</taxon>
    </lineage>
</organism>
<feature type="non-terminal residue" evidence="1">
    <location>
        <position position="36"/>
    </location>
</feature>
<gene>
    <name evidence="1" type="ORF">LCGC14_1788790</name>
</gene>
<proteinExistence type="predicted"/>
<accession>A0A0F9HFS2</accession>
<protein>
    <submittedName>
        <fullName evidence="1">Uncharacterized protein</fullName>
    </submittedName>
</protein>
<comment type="caution">
    <text evidence="1">The sequence shown here is derived from an EMBL/GenBank/DDBJ whole genome shotgun (WGS) entry which is preliminary data.</text>
</comment>
<dbReference type="AlphaFoldDB" id="A0A0F9HFS2"/>
<evidence type="ECO:0000313" key="1">
    <source>
        <dbReference type="EMBL" id="KKM02007.1"/>
    </source>
</evidence>
<name>A0A0F9HFS2_9ZZZZ</name>